<dbReference type="InterPro" id="IPR012939">
    <property type="entry name" value="Glyco_hydro_92"/>
</dbReference>
<dbReference type="GO" id="GO:0005634">
    <property type="term" value="C:nucleus"/>
    <property type="evidence" value="ECO:0007669"/>
    <property type="project" value="TreeGrafter"/>
</dbReference>
<dbReference type="PANTHER" id="PTHR12143">
    <property type="entry name" value="PEPTIDE N-GLYCANASE PNGASE -RELATED"/>
    <property type="match status" value="1"/>
</dbReference>
<gene>
    <name evidence="5" type="ORF">EXIGLDRAFT_776188</name>
</gene>
<dbReference type="FunFam" id="1.20.1050.60:FF:000002">
    <property type="entry name" value="Glycosyl hydrolase family 92"/>
    <property type="match status" value="1"/>
</dbReference>
<feature type="region of interest" description="Disordered" evidence="1">
    <location>
        <begin position="155"/>
        <end position="239"/>
    </location>
</feature>
<dbReference type="Gene3D" id="3.30.2080.10">
    <property type="entry name" value="GH92 mannosidase domain"/>
    <property type="match status" value="1"/>
</dbReference>
<protein>
    <recommendedName>
        <fullName evidence="7">Glycoside hydrolase family 92 protein</fullName>
    </recommendedName>
</protein>
<dbReference type="GO" id="GO:0005829">
    <property type="term" value="C:cytosol"/>
    <property type="evidence" value="ECO:0007669"/>
    <property type="project" value="TreeGrafter"/>
</dbReference>
<dbReference type="InterPro" id="IPR041371">
    <property type="entry name" value="GH92_N"/>
</dbReference>
<dbReference type="Proteomes" id="UP000077266">
    <property type="component" value="Unassembled WGS sequence"/>
</dbReference>
<dbReference type="Gene3D" id="1.20.1050.60">
    <property type="entry name" value="alpha-1,2-mannosidase"/>
    <property type="match status" value="1"/>
</dbReference>
<dbReference type="InterPro" id="IPR014718">
    <property type="entry name" value="GH-type_carb-bd"/>
</dbReference>
<dbReference type="STRING" id="1314781.A0A165ZPU2"/>
<dbReference type="GO" id="GO:0006516">
    <property type="term" value="P:glycoprotein catabolic process"/>
    <property type="evidence" value="ECO:0007669"/>
    <property type="project" value="TreeGrafter"/>
</dbReference>
<sequence>MLHAAWAVALVAVAGAHGLPSDWVDPFIGTTNGGHVFPGATLPFGSVKAVADCTGNENQGGFVWDDSLITGVSPLHDDGTGGSPSLGQFQVMPQVCTGEFKTCFMRSSERAVARRKGTERAHPGYFGITLDNGLELETTVTSHVALHRFTFHDFKTKRPYTPPGVTAPPTRRQQDAEDAVPGDVDGDDTAEVTPTPQSTPGPEPSVSPTAGSTNPPSRPTKPTTTVKPTPTPPPPQPSAVIVFDLTEDLAHSYKGQGALRYGTTSELGVVRVSGWGQYVPSFGANFYRVYFCLDVPGVKSVAQYQMGGRNFSTVHATPGWGASEPIRNNESGALFEIDPAYLHKHNNTVHTRIGVSWASEKAACAFAEEEIPNGRWEMWSDFEVVKSAGRRTWDDLLGLVEVSTDRVDNDVIIDFWSSMYRSYISPTNITGDHPLWDDSDEPYYDSFYCIWDSFRVVHPLYTITARAAQAEMVRALIDVWRHRGWLPDCRMSLAPGWTQGGSNADSLLADSFVKNITKGIDWNAGLRSMITDATVTPGYWDVEGRSAITRRKELGYVPVDDDTPGGLVTRSASKTLEYAFNDFGIALVAEAFGLEDTAKEYYNASNDWKNLWNPKTTSAGFSGFIQPRYINGSFMEVDPRHCSPVLGHLDCFLNAGGGEFYEASSWEYSFFVPHDMATAVDLMGGRPKFVQRLDAFFDEGFHDIGDEPGFLPCFLYNYGARPDKTVDRVLKVLNANYFPGPAGLPGNDDSGAMGGFVVFASFGFFPVAGESVYLISAPLFPAISFFDPEQNTTARVITHGFDGTKKNKYIQRASLNGRDFTRNWFAHDEFFGVGATLELWLGPRPTKWGTRLEDLPPSMSTGGKFMGMLEGAGAQAMLSTVKLPHGSAHRAPPGSL</sequence>
<dbReference type="PANTHER" id="PTHR12143:SF42">
    <property type="entry name" value="PUTATIVE SUBFAMILY (AFU_ORTHOLOGUE AFUA_6G13760)-RELATED"/>
    <property type="match status" value="1"/>
</dbReference>
<dbReference type="InterPro" id="IPR008928">
    <property type="entry name" value="6-hairpin_glycosidase_sf"/>
</dbReference>
<name>A0A165ZPU2_EXIGL</name>
<dbReference type="Pfam" id="PF17678">
    <property type="entry name" value="Glyco_hydro_92N"/>
    <property type="match status" value="1"/>
</dbReference>
<evidence type="ECO:0000259" key="3">
    <source>
        <dbReference type="Pfam" id="PF07971"/>
    </source>
</evidence>
<dbReference type="GO" id="GO:0000224">
    <property type="term" value="F:peptide-N4-(N-acetyl-beta-glucosaminyl)asparagine amidase activity"/>
    <property type="evidence" value="ECO:0007669"/>
    <property type="project" value="TreeGrafter"/>
</dbReference>
<evidence type="ECO:0000313" key="5">
    <source>
        <dbReference type="EMBL" id="KZV84759.1"/>
    </source>
</evidence>
<feature type="signal peptide" evidence="2">
    <location>
        <begin position="1"/>
        <end position="18"/>
    </location>
</feature>
<organism evidence="5 6">
    <name type="scientific">Exidia glandulosa HHB12029</name>
    <dbReference type="NCBI Taxonomy" id="1314781"/>
    <lineage>
        <taxon>Eukaryota</taxon>
        <taxon>Fungi</taxon>
        <taxon>Dikarya</taxon>
        <taxon>Basidiomycota</taxon>
        <taxon>Agaricomycotina</taxon>
        <taxon>Agaricomycetes</taxon>
        <taxon>Auriculariales</taxon>
        <taxon>Exidiaceae</taxon>
        <taxon>Exidia</taxon>
    </lineage>
</organism>
<dbReference type="SUPFAM" id="SSF48208">
    <property type="entry name" value="Six-hairpin glycosidases"/>
    <property type="match status" value="1"/>
</dbReference>
<dbReference type="EMBL" id="KV426211">
    <property type="protein sequence ID" value="KZV84759.1"/>
    <property type="molecule type" value="Genomic_DNA"/>
</dbReference>
<proteinExistence type="predicted"/>
<feature type="domain" description="Glycosyl hydrolase family 92" evidence="3">
    <location>
        <begin position="363"/>
        <end position="842"/>
    </location>
</feature>
<accession>A0A165ZPU2</accession>
<dbReference type="OrthoDB" id="449263at2759"/>
<dbReference type="InterPro" id="IPR005887">
    <property type="entry name" value="GH92_a_mannosidase_put"/>
</dbReference>
<dbReference type="Gene3D" id="2.70.98.10">
    <property type="match status" value="2"/>
</dbReference>
<dbReference type="GO" id="GO:0005975">
    <property type="term" value="P:carbohydrate metabolic process"/>
    <property type="evidence" value="ECO:0007669"/>
    <property type="project" value="InterPro"/>
</dbReference>
<dbReference type="InterPro" id="IPR050883">
    <property type="entry name" value="PNGase"/>
</dbReference>
<dbReference type="Pfam" id="PF07971">
    <property type="entry name" value="Glyco_hydro_92"/>
    <property type="match status" value="1"/>
</dbReference>
<dbReference type="AlphaFoldDB" id="A0A165ZPU2"/>
<dbReference type="Gene3D" id="1.20.1610.10">
    <property type="entry name" value="alpha-1,2-mannosidases domains"/>
    <property type="match status" value="1"/>
</dbReference>
<evidence type="ECO:0008006" key="7">
    <source>
        <dbReference type="Google" id="ProtNLM"/>
    </source>
</evidence>
<feature type="compositionally biased region" description="Acidic residues" evidence="1">
    <location>
        <begin position="176"/>
        <end position="190"/>
    </location>
</feature>
<keyword evidence="6" id="KW-1185">Reference proteome</keyword>
<feature type="chain" id="PRO_5007870137" description="Glycoside hydrolase family 92 protein" evidence="2">
    <location>
        <begin position="19"/>
        <end position="896"/>
    </location>
</feature>
<keyword evidence="2" id="KW-0732">Signal</keyword>
<dbReference type="InParanoid" id="A0A165ZPU2"/>
<evidence type="ECO:0000256" key="2">
    <source>
        <dbReference type="SAM" id="SignalP"/>
    </source>
</evidence>
<dbReference type="NCBIfam" id="TIGR01180">
    <property type="entry name" value="aman2_put"/>
    <property type="match status" value="1"/>
</dbReference>
<feature type="domain" description="Glycosyl hydrolase family 92 N-terminal" evidence="4">
    <location>
        <begin position="23"/>
        <end position="157"/>
    </location>
</feature>
<evidence type="ECO:0000256" key="1">
    <source>
        <dbReference type="SAM" id="MobiDB-lite"/>
    </source>
</evidence>
<evidence type="ECO:0000259" key="4">
    <source>
        <dbReference type="Pfam" id="PF17678"/>
    </source>
</evidence>
<evidence type="ECO:0000313" key="6">
    <source>
        <dbReference type="Proteomes" id="UP000077266"/>
    </source>
</evidence>
<reference evidence="5 6" key="1">
    <citation type="journal article" date="2016" name="Mol. Biol. Evol.">
        <title>Comparative Genomics of Early-Diverging Mushroom-Forming Fungi Provides Insights into the Origins of Lignocellulose Decay Capabilities.</title>
        <authorList>
            <person name="Nagy L.G."/>
            <person name="Riley R."/>
            <person name="Tritt A."/>
            <person name="Adam C."/>
            <person name="Daum C."/>
            <person name="Floudas D."/>
            <person name="Sun H."/>
            <person name="Yadav J.S."/>
            <person name="Pangilinan J."/>
            <person name="Larsson K.H."/>
            <person name="Matsuura K."/>
            <person name="Barry K."/>
            <person name="Labutti K."/>
            <person name="Kuo R."/>
            <person name="Ohm R.A."/>
            <person name="Bhattacharya S.S."/>
            <person name="Shirouzu T."/>
            <person name="Yoshinaga Y."/>
            <person name="Martin F.M."/>
            <person name="Grigoriev I.V."/>
            <person name="Hibbett D.S."/>
        </authorList>
    </citation>
    <scope>NUCLEOTIDE SEQUENCE [LARGE SCALE GENOMIC DNA]</scope>
    <source>
        <strain evidence="5 6">HHB12029</strain>
    </source>
</reference>
<dbReference type="GO" id="GO:0030246">
    <property type="term" value="F:carbohydrate binding"/>
    <property type="evidence" value="ECO:0007669"/>
    <property type="project" value="InterPro"/>
</dbReference>